<proteinExistence type="predicted"/>
<evidence type="ECO:0000313" key="1">
    <source>
        <dbReference type="EMBL" id="CAJ1583342.1"/>
    </source>
</evidence>
<sequence>MPGKGGRSSFPGRAVAEPLKRVRVAALDVEHARRWTTVLVGPLELPSRAELLDRYTALAEHGNPARLSLQPALESRRWRQIPVQAARVIHAADAPPPGSPLTALLPQVRALRDRDIDGGLRILCAGDQLAIDFCHGLGEVAFVHLILDVLLGAVDPADPDLLAAYRSRRSPVLRAALRTFGTSPHRVASVVKEYRDRATLQATAHRVDQADAAPVRPFRPAPTTRVVGLPAAAVAEIRRQRDVHLPGVSLVALCTYALWEAFADTGPGVDDTVKIPFDVRRYLGAAPSTLGPFTAGLDYTLGAGGLARLQAEMDRSARSGRPVANLLMGTLKARLHRQDAEDLHPARPRMRLLHSNVGWPPNSGRWPLTDPASAYMLVASDPAGPEGITVTSAAMSGNLWLTAEFHGNVFDPERIDAALNTVGDRMYTMASGRFDRRTQLLGCPGAQ</sequence>
<dbReference type="EMBL" id="OY726395">
    <property type="protein sequence ID" value="CAJ1583342.1"/>
    <property type="molecule type" value="Genomic_DNA"/>
</dbReference>
<protein>
    <recommendedName>
        <fullName evidence="3">Condensation domain-containing protein</fullName>
    </recommendedName>
</protein>
<gene>
    <name evidence="1" type="ORF">MU0050_002564</name>
</gene>
<organism evidence="1 2">
    <name type="scientific">[Mycobacterium] wendilense</name>
    <dbReference type="NCBI Taxonomy" id="3064284"/>
    <lineage>
        <taxon>Bacteria</taxon>
        <taxon>Bacillati</taxon>
        <taxon>Actinomycetota</taxon>
        <taxon>Actinomycetes</taxon>
        <taxon>Mycobacteriales</taxon>
        <taxon>Mycobacteriaceae</taxon>
        <taxon>Mycolicibacter</taxon>
    </lineage>
</organism>
<dbReference type="Proteomes" id="UP001190466">
    <property type="component" value="Chromosome"/>
</dbReference>
<reference evidence="1 2" key="1">
    <citation type="submission" date="2023-08" db="EMBL/GenBank/DDBJ databases">
        <authorList>
            <person name="Folkvardsen B D."/>
            <person name="Norman A."/>
        </authorList>
    </citation>
    <scope>NUCLEOTIDE SEQUENCE [LARGE SCALE GENOMIC DNA]</scope>
    <source>
        <strain evidence="1 2">Mu0050</strain>
    </source>
</reference>
<dbReference type="RefSeq" id="WP_316509977.1">
    <property type="nucleotide sequence ID" value="NZ_OY726395.1"/>
</dbReference>
<name>A0ABN9NZF8_9MYCO</name>
<keyword evidence="2" id="KW-1185">Reference proteome</keyword>
<accession>A0ABN9NZF8</accession>
<evidence type="ECO:0000313" key="2">
    <source>
        <dbReference type="Proteomes" id="UP001190466"/>
    </source>
</evidence>
<evidence type="ECO:0008006" key="3">
    <source>
        <dbReference type="Google" id="ProtNLM"/>
    </source>
</evidence>